<evidence type="ECO:0000256" key="1">
    <source>
        <dbReference type="SAM" id="MobiDB-lite"/>
    </source>
</evidence>
<sequence>MDTASVIIDLTVSSLGGYNKCLNIKHAKSQCRPSSLLISSLENVSPGIRPRFLSQNMDANDPEKKIPSTAAKAISLSP</sequence>
<organism evidence="3">
    <name type="scientific">Cowpox virus</name>
    <name type="common">CPV</name>
    <dbReference type="NCBI Taxonomy" id="10243"/>
    <lineage>
        <taxon>Viruses</taxon>
        <taxon>Varidnaviria</taxon>
        <taxon>Bamfordvirae</taxon>
        <taxon>Nucleocytoviricota</taxon>
        <taxon>Pokkesviricetes</taxon>
        <taxon>Chitovirales</taxon>
        <taxon>Poxviridae</taxon>
        <taxon>Chordopoxvirinae</taxon>
        <taxon>Orthopoxvirus</taxon>
        <taxon>Orthopoxvirus cowpox</taxon>
    </lineage>
</organism>
<organismHost>
    <name type="scientific">Myodes glareolus</name>
    <name type="common">Bank vole</name>
    <name type="synonym">Clethrionomys glareolus</name>
    <dbReference type="NCBI Taxonomy" id="447135"/>
</organismHost>
<accession>A0A212Q383</accession>
<dbReference type="EMBL" id="LR812035">
    <property type="protein sequence ID" value="CAB5514002.1"/>
    <property type="molecule type" value="Genomic_DNA"/>
</dbReference>
<evidence type="ECO:0000313" key="2">
    <source>
        <dbReference type="EMBL" id="CAB5514002.1"/>
    </source>
</evidence>
<reference evidence="3" key="1">
    <citation type="submission" date="2017-06" db="EMBL/GenBank/DDBJ databases">
        <authorList>
            <person name="Kim H.J."/>
            <person name="Triplett B.A."/>
        </authorList>
    </citation>
    <scope>NUCLEOTIDE SEQUENCE</scope>
    <source>
        <strain evidence="3">Ger 2010 MKY</strain>
    </source>
</reference>
<organismHost>
    <name type="scientific">Homo sapiens</name>
    <name type="common">Human</name>
    <dbReference type="NCBI Taxonomy" id="9606"/>
</organismHost>
<name>A0A212Q383_COWPX</name>
<proteinExistence type="predicted"/>
<organismHost>
    <name type="scientific">Mus musculus</name>
    <name type="common">Mouse</name>
    <dbReference type="NCBI Taxonomy" id="10090"/>
</organismHost>
<organismHost>
    <name type="scientific">Microtus agrestis</name>
    <name type="common">Short-tailed field vole</name>
    <dbReference type="NCBI Taxonomy" id="29092"/>
</organismHost>
<organismHost>
    <name type="scientific">Bos taurus</name>
    <name type="common">Bovine</name>
    <dbReference type="NCBI Taxonomy" id="9913"/>
</organismHost>
<dbReference type="Proteomes" id="UP000509403">
    <property type="component" value="Segment"/>
</dbReference>
<dbReference type="EMBL" id="LT896721">
    <property type="protein sequence ID" value="SNB53817.1"/>
    <property type="molecule type" value="Genomic_DNA"/>
</dbReference>
<dbReference type="Proteomes" id="UP000272857">
    <property type="component" value="Segment"/>
</dbReference>
<gene>
    <name evidence="3" type="primary">CPXV051A</name>
</gene>
<protein>
    <submittedName>
        <fullName evidence="3">CPXV051A protein</fullName>
    </submittedName>
</protein>
<feature type="region of interest" description="Disordered" evidence="1">
    <location>
        <begin position="54"/>
        <end position="78"/>
    </location>
</feature>
<organismHost>
    <name type="scientific">Apodemus sylvaticus</name>
    <name type="common">European woodmouse</name>
    <dbReference type="NCBI Taxonomy" id="10129"/>
</organismHost>
<organismHost>
    <name type="scientific">Felis catus</name>
    <name type="common">Cat</name>
    <name type="synonym">Felis silvestris catus</name>
    <dbReference type="NCBI Taxonomy" id="9685"/>
</organismHost>
<evidence type="ECO:0000313" key="3">
    <source>
        <dbReference type="EMBL" id="SNB53817.1"/>
    </source>
</evidence>
<organismHost>
    <name type="scientific">Loxodonta africana</name>
    <name type="common">African elephant</name>
    <dbReference type="NCBI Taxonomy" id="9785"/>
</organismHost>
<reference evidence="2" key="2">
    <citation type="submission" date="2020-05" db="EMBL/GenBank/DDBJ databases">
        <authorList>
            <consortium name="IVD NGS Lab"/>
        </authorList>
    </citation>
    <scope>NUCLEOTIDE SEQUENCE [LARGE SCALE GENOMIC DNA]</scope>
    <source>
        <strain evidence="2">GerMygEK 938/17</strain>
    </source>
</reference>